<evidence type="ECO:0000313" key="2">
    <source>
        <dbReference type="Proteomes" id="UP001597391"/>
    </source>
</evidence>
<dbReference type="Gene3D" id="3.30.420.280">
    <property type="match status" value="1"/>
</dbReference>
<organism evidence="1 2">
    <name type="scientific">Populibacterium corticicola</name>
    <dbReference type="NCBI Taxonomy" id="1812826"/>
    <lineage>
        <taxon>Bacteria</taxon>
        <taxon>Bacillati</taxon>
        <taxon>Actinomycetota</taxon>
        <taxon>Actinomycetes</taxon>
        <taxon>Micrococcales</taxon>
        <taxon>Jonesiaceae</taxon>
        <taxon>Populibacterium</taxon>
    </lineage>
</organism>
<protein>
    <submittedName>
        <fullName evidence="1">PBSX family phage terminase large subunit</fullName>
    </submittedName>
</protein>
<dbReference type="InterPro" id="IPR027417">
    <property type="entry name" value="P-loop_NTPase"/>
</dbReference>
<reference evidence="2" key="1">
    <citation type="journal article" date="2019" name="Int. J. Syst. Evol. Microbiol.">
        <title>The Global Catalogue of Microorganisms (GCM) 10K type strain sequencing project: providing services to taxonomists for standard genome sequencing and annotation.</title>
        <authorList>
            <consortium name="The Broad Institute Genomics Platform"/>
            <consortium name="The Broad Institute Genome Sequencing Center for Infectious Disease"/>
            <person name="Wu L."/>
            <person name="Ma J."/>
        </authorList>
    </citation>
    <scope>NUCLEOTIDE SEQUENCE [LARGE SCALE GENOMIC DNA]</scope>
    <source>
        <strain evidence="2">KCTC 33576</strain>
    </source>
</reference>
<dbReference type="RefSeq" id="WP_377464795.1">
    <property type="nucleotide sequence ID" value="NZ_JBHUOP010000001.1"/>
</dbReference>
<gene>
    <name evidence="1" type="ORF">ACFSYH_01985</name>
</gene>
<keyword evidence="2" id="KW-1185">Reference proteome</keyword>
<dbReference type="NCBIfam" id="TIGR01547">
    <property type="entry name" value="phage_term_2"/>
    <property type="match status" value="1"/>
</dbReference>
<dbReference type="Pfam" id="PF03237">
    <property type="entry name" value="Terminase_6N"/>
    <property type="match status" value="1"/>
</dbReference>
<dbReference type="InterPro" id="IPR006437">
    <property type="entry name" value="Phage_terminase_lsu"/>
</dbReference>
<dbReference type="Gene3D" id="3.40.50.300">
    <property type="entry name" value="P-loop containing nucleotide triphosphate hydrolases"/>
    <property type="match status" value="1"/>
</dbReference>
<sequence length="427" mass="47335">MTAATGLSEKQLTFMRESNARVNILEGAIRSGKTIVSLLRWFIFLATAPYGGELVMVGRTRDALFRNVIKPMQDPALFGPLADLVIYTNGAPTANILGRTVHIIGASDAKAEKIIRGMTVAGAYVDEITVIPEEFFTQLLGRMSVKGAQLFGSTNPDSPAHWLKKKFLDKIGKRKNGRLVLPGWKRWSFTLDDNPSLSEDYKNSIKAEFTGLWYRRFIQGHWVAAEGSIYDSWNPEQHVLPADQLPPIADLVAVGLDYGTTNPTHAIALAITAEPVPRLLVIDEWRYVAGEGGARWTDAQLSKGLRDWLQELRATTHLEPRWIFLDPAAASFRTQLIHDKVRGITNADNTVGYGIRTIASLLSTGRLIISSSCEHLIDEIPGYAWDPKATEKGEDKPIKVADHGLDGLRYAITTSERYWRSQLALAA</sequence>
<dbReference type="EMBL" id="JBHUOP010000001">
    <property type="protein sequence ID" value="MFD2839341.1"/>
    <property type="molecule type" value="Genomic_DNA"/>
</dbReference>
<name>A0ABW5XAL8_9MICO</name>
<accession>A0ABW5XAL8</accession>
<dbReference type="Proteomes" id="UP001597391">
    <property type="component" value="Unassembled WGS sequence"/>
</dbReference>
<evidence type="ECO:0000313" key="1">
    <source>
        <dbReference type="EMBL" id="MFD2839341.1"/>
    </source>
</evidence>
<proteinExistence type="predicted"/>
<comment type="caution">
    <text evidence="1">The sequence shown here is derived from an EMBL/GenBank/DDBJ whole genome shotgun (WGS) entry which is preliminary data.</text>
</comment>